<dbReference type="AlphaFoldDB" id="A0A6B9VC04"/>
<dbReference type="Pfam" id="PF14392">
    <property type="entry name" value="zf-CCHC_4"/>
    <property type="match status" value="1"/>
</dbReference>
<organism evidence="2 3">
    <name type="scientific">Arachis hypogaea</name>
    <name type="common">Peanut</name>
    <dbReference type="NCBI Taxonomy" id="3818"/>
    <lineage>
        <taxon>Eukaryota</taxon>
        <taxon>Viridiplantae</taxon>
        <taxon>Streptophyta</taxon>
        <taxon>Embryophyta</taxon>
        <taxon>Tracheophyta</taxon>
        <taxon>Spermatophyta</taxon>
        <taxon>Magnoliopsida</taxon>
        <taxon>eudicotyledons</taxon>
        <taxon>Gunneridae</taxon>
        <taxon>Pentapetalae</taxon>
        <taxon>rosids</taxon>
        <taxon>fabids</taxon>
        <taxon>Fabales</taxon>
        <taxon>Fabaceae</taxon>
        <taxon>Papilionoideae</taxon>
        <taxon>50 kb inversion clade</taxon>
        <taxon>dalbergioids sensu lato</taxon>
        <taxon>Dalbergieae</taxon>
        <taxon>Pterocarpus clade</taxon>
        <taxon>Arachis</taxon>
    </lineage>
</organism>
<evidence type="ECO:0000313" key="2">
    <source>
        <dbReference type="EMBL" id="QHN78214.1"/>
    </source>
</evidence>
<gene>
    <name evidence="2" type="ORF">DS421_19g659440</name>
</gene>
<accession>A0A6B9VC04</accession>
<evidence type="ECO:0000259" key="1">
    <source>
        <dbReference type="Pfam" id="PF14392"/>
    </source>
</evidence>
<proteinExistence type="predicted"/>
<name>A0A6B9VC04_ARAHY</name>
<protein>
    <recommendedName>
        <fullName evidence="1">Zinc knuckle CX2CX4HX4C domain-containing protein</fullName>
    </recommendedName>
</protein>
<reference evidence="2 3" key="1">
    <citation type="submission" date="2020-01" db="EMBL/GenBank/DDBJ databases">
        <title>Genome sequence of Arachis hypogaea, cultivar Shitouqi.</title>
        <authorList>
            <person name="Zhuang W."/>
            <person name="Chen H."/>
            <person name="Varshney R."/>
            <person name="Wang D."/>
            <person name="Ming R."/>
        </authorList>
    </citation>
    <scope>NUCLEOTIDE SEQUENCE [LARGE SCALE GENOMIC DNA]</scope>
    <source>
        <tissue evidence="2">Young leaf</tissue>
    </source>
</reference>
<feature type="domain" description="Zinc knuckle CX2CX4HX4C" evidence="1">
    <location>
        <begin position="17"/>
        <end position="39"/>
    </location>
</feature>
<evidence type="ECO:0000313" key="3">
    <source>
        <dbReference type="Proteomes" id="UP000464620"/>
    </source>
</evidence>
<dbReference type="EMBL" id="CP031001">
    <property type="protein sequence ID" value="QHN78214.1"/>
    <property type="molecule type" value="Genomic_DNA"/>
</dbReference>
<dbReference type="Proteomes" id="UP000464620">
    <property type="component" value="Chromosome B09"/>
</dbReference>
<sequence length="108" mass="12617">MINVVGPYKKTLGAILRYEQLGTVCTYCARIGHDHKICLNFMEDSKQEYLKEDKIGDWIRVDQISTRVKIGEEDRPKNRNTNYQNQETWKKKLMSDCLLASFLGMNVK</sequence>
<dbReference type="InterPro" id="IPR025836">
    <property type="entry name" value="Zn_knuckle_CX2CX4HX4C"/>
</dbReference>